<evidence type="ECO:0000256" key="3">
    <source>
        <dbReference type="ARBA" id="ARBA00023049"/>
    </source>
</evidence>
<feature type="domain" description="Peptidase M16 C-terminal" evidence="6">
    <location>
        <begin position="166"/>
        <end position="338"/>
    </location>
</feature>
<evidence type="ECO:0000313" key="7">
    <source>
        <dbReference type="EMBL" id="TQV83470.1"/>
    </source>
</evidence>
<dbReference type="SUPFAM" id="SSF63411">
    <property type="entry name" value="LuxS/MPP-like metallohydrolase"/>
    <property type="match status" value="2"/>
</dbReference>
<dbReference type="PANTHER" id="PTHR11851">
    <property type="entry name" value="METALLOPROTEASE"/>
    <property type="match status" value="1"/>
</dbReference>
<dbReference type="AlphaFoldDB" id="A0A545U1W4"/>
<dbReference type="GO" id="GO:0004222">
    <property type="term" value="F:metalloendopeptidase activity"/>
    <property type="evidence" value="ECO:0007669"/>
    <property type="project" value="InterPro"/>
</dbReference>
<gene>
    <name evidence="7" type="ORF">FKG95_02440</name>
</gene>
<dbReference type="PANTHER" id="PTHR11851:SF49">
    <property type="entry name" value="MITOCHONDRIAL-PROCESSING PEPTIDASE SUBUNIT ALPHA"/>
    <property type="match status" value="1"/>
</dbReference>
<evidence type="ECO:0000259" key="5">
    <source>
        <dbReference type="Pfam" id="PF00675"/>
    </source>
</evidence>
<dbReference type="GO" id="GO:0046872">
    <property type="term" value="F:metal ion binding"/>
    <property type="evidence" value="ECO:0007669"/>
    <property type="project" value="InterPro"/>
</dbReference>
<evidence type="ECO:0000256" key="2">
    <source>
        <dbReference type="ARBA" id="ARBA00007261"/>
    </source>
</evidence>
<dbReference type="Proteomes" id="UP000315252">
    <property type="component" value="Unassembled WGS sequence"/>
</dbReference>
<evidence type="ECO:0000259" key="6">
    <source>
        <dbReference type="Pfam" id="PF05193"/>
    </source>
</evidence>
<dbReference type="InterPro" id="IPR007863">
    <property type="entry name" value="Peptidase_M16_C"/>
</dbReference>
<organism evidence="7 8">
    <name type="scientific">Denitrobaculum tricleocarpae</name>
    <dbReference type="NCBI Taxonomy" id="2591009"/>
    <lineage>
        <taxon>Bacteria</taxon>
        <taxon>Pseudomonadati</taxon>
        <taxon>Pseudomonadota</taxon>
        <taxon>Alphaproteobacteria</taxon>
        <taxon>Rhodospirillales</taxon>
        <taxon>Rhodospirillaceae</taxon>
        <taxon>Denitrobaculum</taxon>
    </lineage>
</organism>
<dbReference type="GO" id="GO:0006508">
    <property type="term" value="P:proteolysis"/>
    <property type="evidence" value="ECO:0007669"/>
    <property type="project" value="InterPro"/>
</dbReference>
<dbReference type="FunFam" id="3.30.830.10:FF:000008">
    <property type="entry name" value="Mitochondrial-processing peptidase subunit beta"/>
    <property type="match status" value="1"/>
</dbReference>
<reference evidence="7 8" key="1">
    <citation type="submission" date="2019-06" db="EMBL/GenBank/DDBJ databases">
        <title>Whole genome sequence for Rhodospirillaceae sp. R148.</title>
        <authorList>
            <person name="Wang G."/>
        </authorList>
    </citation>
    <scope>NUCLEOTIDE SEQUENCE [LARGE SCALE GENOMIC DNA]</scope>
    <source>
        <strain evidence="7 8">R148</strain>
    </source>
</reference>
<dbReference type="InterPro" id="IPR001431">
    <property type="entry name" value="Pept_M16_Zn_BS"/>
</dbReference>
<dbReference type="PROSITE" id="PS00143">
    <property type="entry name" value="INSULINASE"/>
    <property type="match status" value="1"/>
</dbReference>
<keyword evidence="8" id="KW-1185">Reference proteome</keyword>
<dbReference type="Pfam" id="PF00675">
    <property type="entry name" value="Peptidase_M16"/>
    <property type="match status" value="1"/>
</dbReference>
<dbReference type="InterPro" id="IPR050361">
    <property type="entry name" value="MPP/UQCRC_Complex"/>
</dbReference>
<evidence type="ECO:0000313" key="8">
    <source>
        <dbReference type="Proteomes" id="UP000315252"/>
    </source>
</evidence>
<accession>A0A545U1W4</accession>
<name>A0A545U1W4_9PROT</name>
<keyword evidence="3" id="KW-0378">Hydrolase</keyword>
<comment type="cofactor">
    <cofactor evidence="1">
        <name>Zn(2+)</name>
        <dbReference type="ChEBI" id="CHEBI:29105"/>
    </cofactor>
</comment>
<evidence type="ECO:0000256" key="1">
    <source>
        <dbReference type="ARBA" id="ARBA00001947"/>
    </source>
</evidence>
<evidence type="ECO:0000256" key="4">
    <source>
        <dbReference type="RuleBase" id="RU004447"/>
    </source>
</evidence>
<dbReference type="InterPro" id="IPR011249">
    <property type="entry name" value="Metalloenz_LuxS/M16"/>
</dbReference>
<feature type="domain" description="Peptidase M16 N-terminal" evidence="5">
    <location>
        <begin position="13"/>
        <end position="160"/>
    </location>
</feature>
<dbReference type="Pfam" id="PF05193">
    <property type="entry name" value="Peptidase_M16_C"/>
    <property type="match status" value="1"/>
</dbReference>
<keyword evidence="3" id="KW-0645">Protease</keyword>
<dbReference type="RefSeq" id="WP_142894707.1">
    <property type="nucleotide sequence ID" value="NZ_ML660052.1"/>
</dbReference>
<sequence length="418" mass="45319">MSVEVSTLSNGLRVATDRIDTVETASLGAWVGVGTRHEPAAVNGVAHMLEHMAFKGTKRRSAYAIAEEIEAVGGHMNAYTSRENTAFYARTLAEDVPLAVDIIGDILQSSTFDQEELQRERAVVLQEIGQAADTPDDVIFDYFQETAYPSQALGRPVLGTSEIVGSFQRDTLRDYMANHYGAENMVVAASGKVEHRQFVDLVEAHFGGLSAGTSLEEEKADYRGGEYREKRDLEQVHFLLGFHSVDYHDPDYYAGLVMSTLFGGGMSSRLFQEIREKRGLVYSIYSFASAYSDDGVFGVYAGTGEAQAAEMVPVICEEVLKLCESVSDEEVARAAAQLKASILMSRESSSARCEQLAQQLLVYGRPVTSAEIVERISSIDGAQVVALARRMIASAPTVATIGPIAGVASIDEIGNRLG</sequence>
<dbReference type="OrthoDB" id="9811314at2"/>
<comment type="caution">
    <text evidence="7">The sequence shown here is derived from an EMBL/GenBank/DDBJ whole genome shotgun (WGS) entry which is preliminary data.</text>
</comment>
<dbReference type="InterPro" id="IPR011765">
    <property type="entry name" value="Pept_M16_N"/>
</dbReference>
<proteinExistence type="inferred from homology"/>
<protein>
    <submittedName>
        <fullName evidence="7">Insulinase family protein</fullName>
    </submittedName>
</protein>
<dbReference type="EMBL" id="VHSH01000001">
    <property type="protein sequence ID" value="TQV83470.1"/>
    <property type="molecule type" value="Genomic_DNA"/>
</dbReference>
<keyword evidence="3" id="KW-0482">Metalloprotease</keyword>
<comment type="similarity">
    <text evidence="2 4">Belongs to the peptidase M16 family.</text>
</comment>
<dbReference type="Gene3D" id="3.30.830.10">
    <property type="entry name" value="Metalloenzyme, LuxS/M16 peptidase-like"/>
    <property type="match status" value="2"/>
</dbReference>